<protein>
    <submittedName>
        <fullName evidence="2">Uncharacterized protein</fullName>
    </submittedName>
</protein>
<sequence length="106" mass="12244">MMKLSSSMYVSLIALTNQNQPWMEDEEGYTGFADPHEEDEEWREVKRSREDNAAGSPWHRFRLSLCVRLRTRKQGMGGGRGEEDRMPSHRLALERSATEISCQNSP</sequence>
<reference evidence="3" key="2">
    <citation type="journal article" date="2017" name="Nat. Plants">
        <title>The Aegilops tauschii genome reveals multiple impacts of transposons.</title>
        <authorList>
            <person name="Zhao G."/>
            <person name="Zou C."/>
            <person name="Li K."/>
            <person name="Wang K."/>
            <person name="Li T."/>
            <person name="Gao L."/>
            <person name="Zhang X."/>
            <person name="Wang H."/>
            <person name="Yang Z."/>
            <person name="Liu X."/>
            <person name="Jiang W."/>
            <person name="Mao L."/>
            <person name="Kong X."/>
            <person name="Jiao Y."/>
            <person name="Jia J."/>
        </authorList>
    </citation>
    <scope>NUCLEOTIDE SEQUENCE [LARGE SCALE GENOMIC DNA]</scope>
    <source>
        <strain evidence="3">cv. AL8/78</strain>
    </source>
</reference>
<dbReference type="EnsemblPlants" id="AET3Gv20834500.4">
    <property type="protein sequence ID" value="AET3Gv20834500.4"/>
    <property type="gene ID" value="AET3Gv20834500"/>
</dbReference>
<reference evidence="2" key="3">
    <citation type="journal article" date="2017" name="Nature">
        <title>Genome sequence of the progenitor of the wheat D genome Aegilops tauschii.</title>
        <authorList>
            <person name="Luo M.C."/>
            <person name="Gu Y.Q."/>
            <person name="Puiu D."/>
            <person name="Wang H."/>
            <person name="Twardziok S.O."/>
            <person name="Deal K.R."/>
            <person name="Huo N."/>
            <person name="Zhu T."/>
            <person name="Wang L."/>
            <person name="Wang Y."/>
            <person name="McGuire P.E."/>
            <person name="Liu S."/>
            <person name="Long H."/>
            <person name="Ramasamy R.K."/>
            <person name="Rodriguez J.C."/>
            <person name="Van S.L."/>
            <person name="Yuan L."/>
            <person name="Wang Z."/>
            <person name="Xia Z."/>
            <person name="Xiao L."/>
            <person name="Anderson O.D."/>
            <person name="Ouyang S."/>
            <person name="Liang Y."/>
            <person name="Zimin A.V."/>
            <person name="Pertea G."/>
            <person name="Qi P."/>
            <person name="Bennetzen J.L."/>
            <person name="Dai X."/>
            <person name="Dawson M.W."/>
            <person name="Muller H.G."/>
            <person name="Kugler K."/>
            <person name="Rivarola-Duarte L."/>
            <person name="Spannagl M."/>
            <person name="Mayer K.F.X."/>
            <person name="Lu F.H."/>
            <person name="Bevan M.W."/>
            <person name="Leroy P."/>
            <person name="Li P."/>
            <person name="You F.M."/>
            <person name="Sun Q."/>
            <person name="Liu Z."/>
            <person name="Lyons E."/>
            <person name="Wicker T."/>
            <person name="Salzberg S.L."/>
            <person name="Devos K.M."/>
            <person name="Dvorak J."/>
        </authorList>
    </citation>
    <scope>NUCLEOTIDE SEQUENCE [LARGE SCALE GENOMIC DNA]</scope>
    <source>
        <strain evidence="2">cv. AL8/78</strain>
    </source>
</reference>
<proteinExistence type="predicted"/>
<evidence type="ECO:0000313" key="3">
    <source>
        <dbReference type="Proteomes" id="UP000015105"/>
    </source>
</evidence>
<organism evidence="2 3">
    <name type="scientific">Aegilops tauschii subsp. strangulata</name>
    <name type="common">Goatgrass</name>
    <dbReference type="NCBI Taxonomy" id="200361"/>
    <lineage>
        <taxon>Eukaryota</taxon>
        <taxon>Viridiplantae</taxon>
        <taxon>Streptophyta</taxon>
        <taxon>Embryophyta</taxon>
        <taxon>Tracheophyta</taxon>
        <taxon>Spermatophyta</taxon>
        <taxon>Magnoliopsida</taxon>
        <taxon>Liliopsida</taxon>
        <taxon>Poales</taxon>
        <taxon>Poaceae</taxon>
        <taxon>BOP clade</taxon>
        <taxon>Pooideae</taxon>
        <taxon>Triticodae</taxon>
        <taxon>Triticeae</taxon>
        <taxon>Triticinae</taxon>
        <taxon>Aegilops</taxon>
    </lineage>
</organism>
<evidence type="ECO:0000256" key="1">
    <source>
        <dbReference type="SAM" id="MobiDB-lite"/>
    </source>
</evidence>
<feature type="region of interest" description="Disordered" evidence="1">
    <location>
        <begin position="74"/>
        <end position="106"/>
    </location>
</feature>
<dbReference type="Gramene" id="AET3Gv20834500.4">
    <property type="protein sequence ID" value="AET3Gv20834500.4"/>
    <property type="gene ID" value="AET3Gv20834500"/>
</dbReference>
<dbReference type="AlphaFoldDB" id="A0A453FZD9"/>
<reference evidence="3" key="1">
    <citation type="journal article" date="2014" name="Science">
        <title>Ancient hybridizations among the ancestral genomes of bread wheat.</title>
        <authorList>
            <consortium name="International Wheat Genome Sequencing Consortium,"/>
            <person name="Marcussen T."/>
            <person name="Sandve S.R."/>
            <person name="Heier L."/>
            <person name="Spannagl M."/>
            <person name="Pfeifer M."/>
            <person name="Jakobsen K.S."/>
            <person name="Wulff B.B."/>
            <person name="Steuernagel B."/>
            <person name="Mayer K.F."/>
            <person name="Olsen O.A."/>
        </authorList>
    </citation>
    <scope>NUCLEOTIDE SEQUENCE [LARGE SCALE GENOMIC DNA]</scope>
    <source>
        <strain evidence="3">cv. AL8/78</strain>
    </source>
</reference>
<feature type="compositionally biased region" description="Basic and acidic residues" evidence="1">
    <location>
        <begin position="80"/>
        <end position="97"/>
    </location>
</feature>
<evidence type="ECO:0000313" key="2">
    <source>
        <dbReference type="EnsemblPlants" id="AET3Gv20834500.4"/>
    </source>
</evidence>
<keyword evidence="3" id="KW-1185">Reference proteome</keyword>
<reference evidence="2" key="5">
    <citation type="journal article" date="2021" name="G3 (Bethesda)">
        <title>Aegilops tauschii genome assembly Aet v5.0 features greater sequence contiguity and improved annotation.</title>
        <authorList>
            <person name="Wang L."/>
            <person name="Zhu T."/>
            <person name="Rodriguez J.C."/>
            <person name="Deal K.R."/>
            <person name="Dubcovsky J."/>
            <person name="McGuire P.E."/>
            <person name="Lux T."/>
            <person name="Spannagl M."/>
            <person name="Mayer K.F.X."/>
            <person name="Baldrich P."/>
            <person name="Meyers B.C."/>
            <person name="Huo N."/>
            <person name="Gu Y.Q."/>
            <person name="Zhou H."/>
            <person name="Devos K.M."/>
            <person name="Bennetzen J.L."/>
            <person name="Unver T."/>
            <person name="Budak H."/>
            <person name="Gulick P.J."/>
            <person name="Galiba G."/>
            <person name="Kalapos B."/>
            <person name="Nelson D.R."/>
            <person name="Li P."/>
            <person name="You F.M."/>
            <person name="Luo M.C."/>
            <person name="Dvorak J."/>
        </authorList>
    </citation>
    <scope>NUCLEOTIDE SEQUENCE [LARGE SCALE GENOMIC DNA]</scope>
    <source>
        <strain evidence="2">cv. AL8/78</strain>
    </source>
</reference>
<dbReference type="Proteomes" id="UP000015105">
    <property type="component" value="Chromosome 3D"/>
</dbReference>
<accession>A0A453FZD9</accession>
<name>A0A453FZD9_AEGTS</name>
<reference evidence="2" key="4">
    <citation type="submission" date="2019-03" db="UniProtKB">
        <authorList>
            <consortium name="EnsemblPlants"/>
        </authorList>
    </citation>
    <scope>IDENTIFICATION</scope>
</reference>